<protein>
    <recommendedName>
        <fullName evidence="3">DUF2336 domain-containing protein</fullName>
    </recommendedName>
</protein>
<organism evidence="1 2">
    <name type="scientific">Rhizobium sullae</name>
    <name type="common">Rhizobium hedysari</name>
    <dbReference type="NCBI Taxonomy" id="50338"/>
    <lineage>
        <taxon>Bacteria</taxon>
        <taxon>Pseudomonadati</taxon>
        <taxon>Pseudomonadota</taxon>
        <taxon>Alphaproteobacteria</taxon>
        <taxon>Hyphomicrobiales</taxon>
        <taxon>Rhizobiaceae</taxon>
        <taxon>Rhizobium/Agrobacterium group</taxon>
        <taxon>Rhizobium</taxon>
    </lineage>
</organism>
<sequence length="379" mass="40752">MIVEAFLRWVETAKAGDRARAASALGRAYLQSEMLPEERRAAEMAMTFLLDDPSPGVRLALAEVIAWSSDAPRGIILALAEDQPEIACHAVTCSPLLSDADLVDLAARGGSVTRILIAARASISRAVSAALAEVGDEEDILCLLENQGAAIAPASLKRIAERLGDCCDIRNLLLDRADLPADARQLLTQHVSNALVALPLARAVIGLNRLQRISREATQAAVVSLAGDIQPREIADLVEHLRLTGHLTPCFLMHALCCGKVDFFAGAIVNLTGCTEKRVRSILATGRMHAVRALYEAAGLNREISTVFVEATLLWREASKKTGGTMLANVCGRLLERFRHHDGTHNAVGELLDLVEKLHITEQRQSARSYASLTALAAA</sequence>
<evidence type="ECO:0000313" key="2">
    <source>
        <dbReference type="Proteomes" id="UP000232164"/>
    </source>
</evidence>
<evidence type="ECO:0000313" key="1">
    <source>
        <dbReference type="EMBL" id="PKA39417.1"/>
    </source>
</evidence>
<evidence type="ECO:0008006" key="3">
    <source>
        <dbReference type="Google" id="ProtNLM"/>
    </source>
</evidence>
<dbReference type="PIRSF" id="PIRSF035865">
    <property type="entry name" value="UCP035865"/>
    <property type="match status" value="1"/>
</dbReference>
<dbReference type="AlphaFoldDB" id="A0A2N0D031"/>
<dbReference type="EMBL" id="PIQN01000029">
    <property type="protein sequence ID" value="PKA39417.1"/>
    <property type="molecule type" value="Genomic_DNA"/>
</dbReference>
<proteinExistence type="predicted"/>
<comment type="caution">
    <text evidence="1">The sequence shown here is derived from an EMBL/GenBank/DDBJ whole genome shotgun (WGS) entry which is preliminary data.</text>
</comment>
<dbReference type="InterPro" id="IPR014598">
    <property type="entry name" value="UCP035865"/>
</dbReference>
<dbReference type="STRING" id="1041146.GCA_000427985_04835"/>
<dbReference type="Pfam" id="PF10098">
    <property type="entry name" value="DUF2336"/>
    <property type="match status" value="1"/>
</dbReference>
<accession>A0A2N0D031</accession>
<gene>
    <name evidence="1" type="ORF">CWR43_32820</name>
</gene>
<dbReference type="Proteomes" id="UP000232164">
    <property type="component" value="Unassembled WGS sequence"/>
</dbReference>
<name>A0A2N0D031_RHISU</name>
<dbReference type="RefSeq" id="WP_100773083.1">
    <property type="nucleotide sequence ID" value="NZ_PIQN01000029.1"/>
</dbReference>
<reference evidence="1 2" key="1">
    <citation type="submission" date="2017-11" db="EMBL/GenBank/DDBJ databases">
        <authorList>
            <person name="Han C.G."/>
        </authorList>
    </citation>
    <scope>NUCLEOTIDE SEQUENCE [LARGE SCALE GENOMIC DNA]</scope>
    <source>
        <strain evidence="1 2">HCNT1</strain>
    </source>
</reference>
<dbReference type="InterPro" id="IPR019285">
    <property type="entry name" value="DUF2336"/>
</dbReference>
<reference evidence="1 2" key="2">
    <citation type="submission" date="2017-12" db="EMBL/GenBank/DDBJ databases">
        <title>Genome sequence of Rhizobium sullae HCNT1 isolated from Sulla coronaria nodules and featuring peculiar denitrification phenotypes.</title>
        <authorList>
            <person name="De Diego-Diaz B."/>
            <person name="Treu L."/>
            <person name="Campanaro S."/>
            <person name="Da Silva Duarte V."/>
            <person name="Basaglia M."/>
            <person name="Favaro L."/>
            <person name="Casella S."/>
            <person name="Squartini A."/>
        </authorList>
    </citation>
    <scope>NUCLEOTIDE SEQUENCE [LARGE SCALE GENOMIC DNA]</scope>
    <source>
        <strain evidence="1 2">HCNT1</strain>
    </source>
</reference>